<evidence type="ECO:0008006" key="2">
    <source>
        <dbReference type="Google" id="ProtNLM"/>
    </source>
</evidence>
<protein>
    <recommendedName>
        <fullName evidence="2">Minor coat protein</fullName>
    </recommendedName>
</protein>
<sequence>MTWWMQAGWLGVLTNWLLGLVQKFWAAIEAFFNDLIVTALEKLLELAALAFESLPVPDFMTQHSIGSLLGNAGPTVGWFVETFKIPECMSLLAAGLVFKITRKIVTFGKW</sequence>
<dbReference type="EMBL" id="FLTS01000001">
    <property type="protein sequence ID" value="SBV35995.1"/>
    <property type="molecule type" value="Genomic_DNA"/>
</dbReference>
<evidence type="ECO:0000313" key="1">
    <source>
        <dbReference type="EMBL" id="SBV35995.1"/>
    </source>
</evidence>
<dbReference type="AlphaFoldDB" id="A0A1Y5Q5E3"/>
<reference evidence="1" key="1">
    <citation type="submission" date="2016-03" db="EMBL/GenBank/DDBJ databases">
        <authorList>
            <person name="Ploux O."/>
        </authorList>
    </citation>
    <scope>NUCLEOTIDE SEQUENCE</scope>
    <source>
        <strain evidence="1">UC10</strain>
    </source>
</reference>
<gene>
    <name evidence="1" type="ORF">STPYR_10925</name>
</gene>
<name>A0A1Y5Q5E3_9GAMM</name>
<accession>A0A1Y5Q5E3</accession>
<organism evidence="1">
    <name type="scientific">uncultured Stenotrophomonas sp</name>
    <dbReference type="NCBI Taxonomy" id="165438"/>
    <lineage>
        <taxon>Bacteria</taxon>
        <taxon>Pseudomonadati</taxon>
        <taxon>Pseudomonadota</taxon>
        <taxon>Gammaproteobacteria</taxon>
        <taxon>Lysobacterales</taxon>
        <taxon>Lysobacteraceae</taxon>
        <taxon>Stenotrophomonas</taxon>
        <taxon>environmental samples</taxon>
    </lineage>
</organism>
<proteinExistence type="predicted"/>